<evidence type="ECO:0000256" key="5">
    <source>
        <dbReference type="ARBA" id="ARBA00023276"/>
    </source>
</evidence>
<dbReference type="InterPro" id="IPR009518">
    <property type="entry name" value="PSII_PsbX"/>
</dbReference>
<dbReference type="Gene3D" id="1.20.5.510">
    <property type="entry name" value="Single helix bin"/>
    <property type="match status" value="1"/>
</dbReference>
<evidence type="ECO:0000256" key="2">
    <source>
        <dbReference type="ARBA" id="ARBA00022692"/>
    </source>
</evidence>
<dbReference type="AlphaFoldDB" id="A0A061SNQ7"/>
<dbReference type="GO" id="GO:0015979">
    <property type="term" value="P:photosynthesis"/>
    <property type="evidence" value="ECO:0007669"/>
    <property type="project" value="UniProtKB-KW"/>
</dbReference>
<feature type="transmembrane region" description="Helical" evidence="6">
    <location>
        <begin position="79"/>
        <end position="103"/>
    </location>
</feature>
<organism evidence="7">
    <name type="scientific">Tetraselmis sp. GSL018</name>
    <dbReference type="NCBI Taxonomy" id="582737"/>
    <lineage>
        <taxon>Eukaryota</taxon>
        <taxon>Viridiplantae</taxon>
        <taxon>Chlorophyta</taxon>
        <taxon>core chlorophytes</taxon>
        <taxon>Chlorodendrophyceae</taxon>
        <taxon>Chlorodendrales</taxon>
        <taxon>Chlorodendraceae</taxon>
        <taxon>Tetraselmis</taxon>
    </lineage>
</organism>
<protein>
    <recommendedName>
        <fullName evidence="8">Photosystem II PsbX</fullName>
    </recommendedName>
</protein>
<reference evidence="7" key="1">
    <citation type="submission" date="2014-05" db="EMBL/GenBank/DDBJ databases">
        <title>The transcriptome of the halophilic microalga Tetraselmis sp. GSL018 isolated from the Great Salt Lake, Utah.</title>
        <authorList>
            <person name="Jinkerson R.E."/>
            <person name="D'Adamo S."/>
            <person name="Posewitz M.C."/>
        </authorList>
    </citation>
    <scope>NUCLEOTIDE SEQUENCE</scope>
    <source>
        <strain evidence="7">GSL018</strain>
    </source>
</reference>
<evidence type="ECO:0000313" key="7">
    <source>
        <dbReference type="EMBL" id="JAC84351.1"/>
    </source>
</evidence>
<proteinExistence type="predicted"/>
<evidence type="ECO:0000256" key="1">
    <source>
        <dbReference type="ARBA" id="ARBA00022531"/>
    </source>
</evidence>
<sequence>MALTVSARASSAPQLKQAVVGRPVSVKPRVAVRNTNRMVVRASADKREQALAAVTVAAGSVLAQAGPAEAAVPPSLKNLLLSVVAGGVVVGLIAGAVSFVANFDQVSRN</sequence>
<keyword evidence="2 6" id="KW-0812">Transmembrane</keyword>
<keyword evidence="5" id="KW-0604">Photosystem II</keyword>
<name>A0A061SNQ7_9CHLO</name>
<dbReference type="EMBL" id="GBEZ01000545">
    <property type="protein sequence ID" value="JAC84351.1"/>
    <property type="molecule type" value="Transcribed_RNA"/>
</dbReference>
<evidence type="ECO:0000256" key="6">
    <source>
        <dbReference type="SAM" id="Phobius"/>
    </source>
</evidence>
<dbReference type="PANTHER" id="PTHR34455">
    <property type="entry name" value="OS07G0673550 PROTEIN"/>
    <property type="match status" value="1"/>
</dbReference>
<keyword evidence="3 6" id="KW-1133">Transmembrane helix</keyword>
<accession>A0A061SNQ7</accession>
<evidence type="ECO:0008006" key="8">
    <source>
        <dbReference type="Google" id="ProtNLM"/>
    </source>
</evidence>
<dbReference type="Pfam" id="PF06596">
    <property type="entry name" value="PsbX"/>
    <property type="match status" value="1"/>
</dbReference>
<keyword evidence="4 6" id="KW-0472">Membrane</keyword>
<keyword evidence="1" id="KW-0602">Photosynthesis</keyword>
<dbReference type="PANTHER" id="PTHR34455:SF1">
    <property type="entry name" value="OS07G0673550 PROTEIN"/>
    <property type="match status" value="1"/>
</dbReference>
<evidence type="ECO:0000256" key="4">
    <source>
        <dbReference type="ARBA" id="ARBA00023136"/>
    </source>
</evidence>
<gene>
    <name evidence="7" type="ORF">TSPGSL018_1208</name>
</gene>
<evidence type="ECO:0000256" key="3">
    <source>
        <dbReference type="ARBA" id="ARBA00022989"/>
    </source>
</evidence>
<dbReference type="GO" id="GO:0009523">
    <property type="term" value="C:photosystem II"/>
    <property type="evidence" value="ECO:0007669"/>
    <property type="project" value="UniProtKB-KW"/>
</dbReference>